<comment type="caution">
    <text evidence="3">The sequence shown here is derived from an EMBL/GenBank/DDBJ whole genome shotgun (WGS) entry which is preliminary data.</text>
</comment>
<reference evidence="3" key="2">
    <citation type="journal article" date="2018" name="Environ. Sci. Technol.">
        <title>The Toxicogenome of Hyalella azteca: A Model for Sediment Ecotoxicology and Evolutionary Toxicology.</title>
        <authorList>
            <person name="Poynton H.C."/>
            <person name="Hasenbein S."/>
            <person name="Benoit J.B."/>
            <person name="Sepulveda M.S."/>
            <person name="Poelchau M.F."/>
            <person name="Hughes D.S.T."/>
            <person name="Murali S.C."/>
            <person name="Chen S."/>
            <person name="Glastad K.M."/>
            <person name="Goodisman M.A.D."/>
            <person name="Werren J.H."/>
            <person name="Vineis J.H."/>
            <person name="Bowen J.L."/>
            <person name="Friedrich M."/>
            <person name="Jones J."/>
            <person name="Robertson H.M."/>
            <person name="Feyereisen R."/>
            <person name="Mechler-Hickson A."/>
            <person name="Mathers N."/>
            <person name="Lee C.E."/>
            <person name="Colbourne J.K."/>
            <person name="Biales A."/>
            <person name="Johnston J.S."/>
            <person name="Wellborn G.A."/>
            <person name="Rosendale A.J."/>
            <person name="Cridge A.G."/>
            <person name="Munoz-Torres M.C."/>
            <person name="Bain P.A."/>
            <person name="Manny A.R."/>
            <person name="Major K.M."/>
            <person name="Lambert F.N."/>
            <person name="Vulpe C.D."/>
            <person name="Tuck P."/>
            <person name="Blalock B.J."/>
            <person name="Lin Y.Y."/>
            <person name="Smith M.E."/>
            <person name="Ochoa-Acuna H."/>
            <person name="Chen M.M."/>
            <person name="Childers C.P."/>
            <person name="Qu J."/>
            <person name="Dugan S."/>
            <person name="Lee S.L."/>
            <person name="Chao H."/>
            <person name="Dinh H."/>
            <person name="Han Y."/>
            <person name="Doddapaneni H."/>
            <person name="Worley K.C."/>
            <person name="Muzny D.M."/>
            <person name="Gibbs R.A."/>
            <person name="Richards S."/>
        </authorList>
    </citation>
    <scope>NUCLEOTIDE SEQUENCE</scope>
    <source>
        <strain evidence="3">HAZT.00-mixed</strain>
        <tissue evidence="3">Whole organism</tissue>
    </source>
</reference>
<accession>A0A6A0H9C5</accession>
<dbReference type="Pfam" id="PF00076">
    <property type="entry name" value="RRM_1"/>
    <property type="match status" value="1"/>
</dbReference>
<feature type="domain" description="RRM" evidence="2">
    <location>
        <begin position="10"/>
        <end position="67"/>
    </location>
</feature>
<dbReference type="GO" id="GO:0005654">
    <property type="term" value="C:nucleoplasm"/>
    <property type="evidence" value="ECO:0007669"/>
    <property type="project" value="TreeGrafter"/>
</dbReference>
<dbReference type="FunFam" id="3.30.70.330:FF:000084">
    <property type="entry name" value="Serine/arginine-rich splicing factor 11 isoform 1"/>
    <property type="match status" value="1"/>
</dbReference>
<dbReference type="SUPFAM" id="SSF54928">
    <property type="entry name" value="RNA-binding domain, RBD"/>
    <property type="match status" value="1"/>
</dbReference>
<dbReference type="Gene3D" id="3.30.70.330">
    <property type="match status" value="1"/>
</dbReference>
<dbReference type="CDD" id="cd12259">
    <property type="entry name" value="RRM_SRSF11_SREK1"/>
    <property type="match status" value="1"/>
</dbReference>
<dbReference type="InterPro" id="IPR000504">
    <property type="entry name" value="RRM_dom"/>
</dbReference>
<reference evidence="3" key="1">
    <citation type="submission" date="2014-08" db="EMBL/GenBank/DDBJ databases">
        <authorList>
            <person name="Murali S."/>
            <person name="Richards S."/>
            <person name="Bandaranaike D."/>
            <person name="Bellair M."/>
            <person name="Blankenburg K."/>
            <person name="Chao H."/>
            <person name="Dinh H."/>
            <person name="Doddapaneni H."/>
            <person name="Dugan-Rocha S."/>
            <person name="Elkadiri S."/>
            <person name="Gnanaolivu R."/>
            <person name="Hughes D."/>
            <person name="Lee S."/>
            <person name="Li M."/>
            <person name="Ming W."/>
            <person name="Munidasa M."/>
            <person name="Muniz J."/>
            <person name="Nguyen L."/>
            <person name="Osuji N."/>
            <person name="Pu L.-L."/>
            <person name="Puazo M."/>
            <person name="Skinner E."/>
            <person name="Qu C."/>
            <person name="Quiroz J."/>
            <person name="Raj R."/>
            <person name="Weissenberger G."/>
            <person name="Xin Y."/>
            <person name="Zou X."/>
            <person name="Han Y."/>
            <person name="Worley K."/>
            <person name="Muzny D."/>
            <person name="Gibbs R."/>
        </authorList>
    </citation>
    <scope>NUCLEOTIDE SEQUENCE</scope>
    <source>
        <strain evidence="3">HAZT.00-mixed</strain>
        <tissue evidence="3">Whole organism</tissue>
    </source>
</reference>
<dbReference type="OrthoDB" id="7763451at2759"/>
<evidence type="ECO:0000259" key="2">
    <source>
        <dbReference type="Pfam" id="PF00076"/>
    </source>
</evidence>
<protein>
    <recommendedName>
        <fullName evidence="2">RRM domain-containing protein</fullName>
    </recommendedName>
</protein>
<name>A0A6A0H9C5_HYAAZ</name>
<sequence length="264" mass="29211">MKNKTKIVQVSNIAPQATKDQLSSLFSFVGKIDDIRLFPIIRDVAIPVQSRICFIKFSERDNVGVAQHLTNIVFIDRALLIIPYVPGDMPDEPKAIELLNFTASFPNLLKEVAWPSHVKTEIDGIILRTTDPELTQQGLPEYPNLPATTESFKVNEIRRTLVFDNLPPETTAEQLEDFASSAGDVKFLRLGDVDATTGKLNALVDVNHSTVAVVKPVTKSNEAAEREIEEAMQRVKQAQSLLSTVDPMALMDPSALETKASKSR</sequence>
<organism evidence="3">
    <name type="scientific">Hyalella azteca</name>
    <name type="common">Amphipod</name>
    <dbReference type="NCBI Taxonomy" id="294128"/>
    <lineage>
        <taxon>Eukaryota</taxon>
        <taxon>Metazoa</taxon>
        <taxon>Ecdysozoa</taxon>
        <taxon>Arthropoda</taxon>
        <taxon>Crustacea</taxon>
        <taxon>Multicrustacea</taxon>
        <taxon>Malacostraca</taxon>
        <taxon>Eumalacostraca</taxon>
        <taxon>Peracarida</taxon>
        <taxon>Amphipoda</taxon>
        <taxon>Senticaudata</taxon>
        <taxon>Talitrida</taxon>
        <taxon>Talitroidea</taxon>
        <taxon>Hyalellidae</taxon>
        <taxon>Hyalella</taxon>
    </lineage>
</organism>
<dbReference type="InterPro" id="IPR012677">
    <property type="entry name" value="Nucleotide-bd_a/b_plait_sf"/>
</dbReference>
<dbReference type="PANTHER" id="PTHR32343">
    <property type="entry name" value="SERINE/ARGININE-RICH SPLICING FACTOR"/>
    <property type="match status" value="1"/>
</dbReference>
<proteinExistence type="predicted"/>
<reference evidence="3" key="3">
    <citation type="submission" date="2019-06" db="EMBL/GenBank/DDBJ databases">
        <authorList>
            <person name="Poynton C."/>
            <person name="Hasenbein S."/>
            <person name="Benoit J.B."/>
            <person name="Sepulveda M.S."/>
            <person name="Poelchau M.F."/>
            <person name="Murali S.C."/>
            <person name="Chen S."/>
            <person name="Glastad K.M."/>
            <person name="Werren J.H."/>
            <person name="Vineis J.H."/>
            <person name="Bowen J.L."/>
            <person name="Friedrich M."/>
            <person name="Jones J."/>
            <person name="Robertson H.M."/>
            <person name="Feyereisen R."/>
            <person name="Mechler-Hickson A."/>
            <person name="Mathers N."/>
            <person name="Lee C.E."/>
            <person name="Colbourne J.K."/>
            <person name="Biales A."/>
            <person name="Johnston J.S."/>
            <person name="Wellborn G.A."/>
            <person name="Rosendale A.J."/>
            <person name="Cridge A.G."/>
            <person name="Munoz-Torres M.C."/>
            <person name="Bain P.A."/>
            <person name="Manny A.R."/>
            <person name="Major K.M."/>
            <person name="Lambert F.N."/>
            <person name="Vulpe C.D."/>
            <person name="Tuck P."/>
            <person name="Blalock B.J."/>
            <person name="Lin Y.-Y."/>
            <person name="Smith M.E."/>
            <person name="Ochoa-Acuna H."/>
            <person name="Chen M.-J.M."/>
            <person name="Childers C.P."/>
            <person name="Qu J."/>
            <person name="Dugan S."/>
            <person name="Lee S.L."/>
            <person name="Chao H."/>
            <person name="Dinh H."/>
            <person name="Han Y."/>
            <person name="Doddapaneni H."/>
            <person name="Worley K.C."/>
            <person name="Muzny D.M."/>
            <person name="Gibbs R.A."/>
            <person name="Richards S."/>
        </authorList>
    </citation>
    <scope>NUCLEOTIDE SEQUENCE</scope>
    <source>
        <strain evidence="3">HAZT.00-mixed</strain>
        <tissue evidence="3">Whole organism</tissue>
    </source>
</reference>
<dbReference type="EMBL" id="JQDR03005323">
    <property type="protein sequence ID" value="KAA0201605.1"/>
    <property type="molecule type" value="Genomic_DNA"/>
</dbReference>
<dbReference type="GO" id="GO:0003723">
    <property type="term" value="F:RNA binding"/>
    <property type="evidence" value="ECO:0007669"/>
    <property type="project" value="UniProtKB-KW"/>
</dbReference>
<evidence type="ECO:0000256" key="1">
    <source>
        <dbReference type="ARBA" id="ARBA00022884"/>
    </source>
</evidence>
<evidence type="ECO:0000313" key="3">
    <source>
        <dbReference type="EMBL" id="KAA0201605.1"/>
    </source>
</evidence>
<dbReference type="InterPro" id="IPR035979">
    <property type="entry name" value="RBD_domain_sf"/>
</dbReference>
<dbReference type="PANTHER" id="PTHR32343:SF22">
    <property type="entry name" value="LD29830P"/>
    <property type="match status" value="1"/>
</dbReference>
<dbReference type="AlphaFoldDB" id="A0A6A0H9C5"/>
<dbReference type="Proteomes" id="UP000711488">
    <property type="component" value="Unassembled WGS sequence"/>
</dbReference>
<gene>
    <name evidence="3" type="ORF">HAZT_HAZT004958</name>
</gene>
<keyword evidence="1" id="KW-0694">RNA-binding</keyword>